<sequence>TLLCSCVSTPVSSSSSPPIFSGRTVSGESLTEAAAAIVSLKWLLFVG</sequence>
<dbReference type="InParanoid" id="A0A1X7TQ79"/>
<proteinExistence type="predicted"/>
<protein>
    <submittedName>
        <fullName evidence="1">Uncharacterized protein</fullName>
    </submittedName>
</protein>
<name>A0A1X7TQ79_AMPQE</name>
<dbReference type="EnsemblMetazoa" id="Aqu2.1.17050_001">
    <property type="protein sequence ID" value="Aqu2.1.17050_001"/>
    <property type="gene ID" value="Aqu2.1.17050"/>
</dbReference>
<accession>A0A1X7TQ79</accession>
<reference evidence="1" key="1">
    <citation type="submission" date="2017-05" db="UniProtKB">
        <authorList>
            <consortium name="EnsemblMetazoa"/>
        </authorList>
    </citation>
    <scope>IDENTIFICATION</scope>
</reference>
<evidence type="ECO:0000313" key="1">
    <source>
        <dbReference type="EnsemblMetazoa" id="Aqu2.1.17050_001"/>
    </source>
</evidence>
<organism evidence="1">
    <name type="scientific">Amphimedon queenslandica</name>
    <name type="common">Sponge</name>
    <dbReference type="NCBI Taxonomy" id="400682"/>
    <lineage>
        <taxon>Eukaryota</taxon>
        <taxon>Metazoa</taxon>
        <taxon>Porifera</taxon>
        <taxon>Demospongiae</taxon>
        <taxon>Heteroscleromorpha</taxon>
        <taxon>Haplosclerida</taxon>
        <taxon>Niphatidae</taxon>
        <taxon>Amphimedon</taxon>
    </lineage>
</organism>
<dbReference type="AlphaFoldDB" id="A0A1X7TQ79"/>